<evidence type="ECO:0000313" key="2">
    <source>
        <dbReference type="EMBL" id="HGC41975.1"/>
    </source>
</evidence>
<dbReference type="Pfam" id="PF13410">
    <property type="entry name" value="GST_C_2"/>
    <property type="match status" value="1"/>
</dbReference>
<dbReference type="PROSITE" id="PS50404">
    <property type="entry name" value="GST_NTER"/>
    <property type="match status" value="1"/>
</dbReference>
<dbReference type="InterPro" id="IPR036282">
    <property type="entry name" value="Glutathione-S-Trfase_C_sf"/>
</dbReference>
<dbReference type="SUPFAM" id="SSF52833">
    <property type="entry name" value="Thioredoxin-like"/>
    <property type="match status" value="1"/>
</dbReference>
<dbReference type="InterPro" id="IPR036249">
    <property type="entry name" value="Thioredoxin-like_sf"/>
</dbReference>
<dbReference type="InterPro" id="IPR004045">
    <property type="entry name" value="Glutathione_S-Trfase_N"/>
</dbReference>
<dbReference type="PANTHER" id="PTHR43968">
    <property type="match status" value="1"/>
</dbReference>
<dbReference type="Gene3D" id="3.40.30.10">
    <property type="entry name" value="Glutaredoxin"/>
    <property type="match status" value="1"/>
</dbReference>
<sequence length="199" mass="21154">MKLFYSSTSPYVRKVMACAVQRGLAGRIEKLPTNPHECPPALLARNPLSKVPCLVTEDGLALFDSPVICEYLDSLGDAPPLFPRPGSAARWQALKLQALGDGILDAAVGRRTAATQAGEGATPAWHARQQAVIARALDALEADPPGGALDIGTITTACALGYLDFRFAAEPWRPGRPRLAAWYERIAAEPALAETAPQA</sequence>
<comment type="caution">
    <text evidence="2">The sequence shown here is derived from an EMBL/GenBank/DDBJ whole genome shotgun (WGS) entry which is preliminary data.</text>
</comment>
<dbReference type="InterPro" id="IPR050983">
    <property type="entry name" value="GST_Omega/HSP26"/>
</dbReference>
<accession>A0A8J4H7I9</accession>
<dbReference type="AlphaFoldDB" id="A0A8J4H7I9"/>
<feature type="domain" description="GST N-terminal" evidence="1">
    <location>
        <begin position="1"/>
        <end position="80"/>
    </location>
</feature>
<dbReference type="GO" id="GO:0005737">
    <property type="term" value="C:cytoplasm"/>
    <property type="evidence" value="ECO:0007669"/>
    <property type="project" value="TreeGrafter"/>
</dbReference>
<protein>
    <submittedName>
        <fullName evidence="2">Glutathione S-transferase</fullName>
    </submittedName>
</protein>
<dbReference type="Gene3D" id="1.20.1050.10">
    <property type="match status" value="1"/>
</dbReference>
<gene>
    <name evidence="2" type="ORF">ENY07_01960</name>
</gene>
<proteinExistence type="predicted"/>
<dbReference type="SUPFAM" id="SSF47616">
    <property type="entry name" value="GST C-terminal domain-like"/>
    <property type="match status" value="1"/>
</dbReference>
<dbReference type="Pfam" id="PF13409">
    <property type="entry name" value="GST_N_2"/>
    <property type="match status" value="1"/>
</dbReference>
<organism evidence="2">
    <name type="scientific">Acidicaldus sp</name>
    <dbReference type="NCBI Taxonomy" id="1872105"/>
    <lineage>
        <taxon>Bacteria</taxon>
        <taxon>Pseudomonadati</taxon>
        <taxon>Pseudomonadota</taxon>
        <taxon>Alphaproteobacteria</taxon>
        <taxon>Acetobacterales</taxon>
        <taxon>Acetobacteraceae</taxon>
        <taxon>Acidicaldus</taxon>
    </lineage>
</organism>
<reference evidence="2" key="1">
    <citation type="journal article" date="2020" name="mSystems">
        <title>Genome- and Community-Level Interaction Insights into Carbon Utilization and Element Cycling Functions of Hydrothermarchaeota in Hydrothermal Sediment.</title>
        <authorList>
            <person name="Zhou Z."/>
            <person name="Liu Y."/>
            <person name="Xu W."/>
            <person name="Pan J."/>
            <person name="Luo Z.H."/>
            <person name="Li M."/>
        </authorList>
    </citation>
    <scope>NUCLEOTIDE SEQUENCE</scope>
    <source>
        <strain evidence="2">SpSt-997</strain>
    </source>
</reference>
<dbReference type="CDD" id="cd03049">
    <property type="entry name" value="GST_N_3"/>
    <property type="match status" value="1"/>
</dbReference>
<dbReference type="CDD" id="cd03205">
    <property type="entry name" value="GST_C_6"/>
    <property type="match status" value="1"/>
</dbReference>
<dbReference type="EMBL" id="DTQM01000040">
    <property type="protein sequence ID" value="HGC41975.1"/>
    <property type="molecule type" value="Genomic_DNA"/>
</dbReference>
<dbReference type="PANTHER" id="PTHR43968:SF6">
    <property type="entry name" value="GLUTATHIONE S-TRANSFERASE OMEGA"/>
    <property type="match status" value="1"/>
</dbReference>
<evidence type="ECO:0000259" key="1">
    <source>
        <dbReference type="PROSITE" id="PS50404"/>
    </source>
</evidence>
<name>A0A8J4H7I9_9PROT</name>